<proteinExistence type="predicted"/>
<dbReference type="SUPFAM" id="SSF57667">
    <property type="entry name" value="beta-beta-alpha zinc fingers"/>
    <property type="match status" value="1"/>
</dbReference>
<dbReference type="RefSeq" id="XP_023382791.1">
    <property type="nucleotide sequence ID" value="XM_023527023.1"/>
</dbReference>
<dbReference type="GO" id="GO:0008270">
    <property type="term" value="F:zinc ion binding"/>
    <property type="evidence" value="ECO:0007669"/>
    <property type="project" value="UniProtKB-KW"/>
</dbReference>
<dbReference type="InterPro" id="IPR001909">
    <property type="entry name" value="KRAB"/>
</dbReference>
<dbReference type="GeneID" id="105311255"/>
<protein>
    <submittedName>
        <fullName evidence="7 8">Zinc finger protein 658-like isoform X1</fullName>
    </submittedName>
</protein>
<evidence type="ECO:0000256" key="1">
    <source>
        <dbReference type="ARBA" id="ARBA00022723"/>
    </source>
</evidence>
<keyword evidence="1" id="KW-0479">Metal-binding</keyword>
<evidence type="ECO:0000256" key="4">
    <source>
        <dbReference type="ARBA" id="ARBA00022833"/>
    </source>
</evidence>
<dbReference type="PROSITE" id="PS50805">
    <property type="entry name" value="KRAB"/>
    <property type="match status" value="1"/>
</dbReference>
<evidence type="ECO:0000256" key="2">
    <source>
        <dbReference type="ARBA" id="ARBA00022737"/>
    </source>
</evidence>
<keyword evidence="2" id="KW-0677">Repeat</keyword>
<dbReference type="KEGG" id="pvp:105311255"/>
<organism evidence="6 8">
    <name type="scientific">Pteropus vampyrus</name>
    <name type="common">Large flying fox</name>
    <dbReference type="NCBI Taxonomy" id="132908"/>
    <lineage>
        <taxon>Eukaryota</taxon>
        <taxon>Metazoa</taxon>
        <taxon>Chordata</taxon>
        <taxon>Craniata</taxon>
        <taxon>Vertebrata</taxon>
        <taxon>Euteleostomi</taxon>
        <taxon>Mammalia</taxon>
        <taxon>Eutheria</taxon>
        <taxon>Laurasiatheria</taxon>
        <taxon>Chiroptera</taxon>
        <taxon>Yinpterochiroptera</taxon>
        <taxon>Pteropodoidea</taxon>
        <taxon>Pteropodidae</taxon>
        <taxon>Pteropodinae</taxon>
        <taxon>Pteropus</taxon>
    </lineage>
</organism>
<evidence type="ECO:0000313" key="8">
    <source>
        <dbReference type="RefSeq" id="XP_023382792.1"/>
    </source>
</evidence>
<dbReference type="GO" id="GO:0006355">
    <property type="term" value="P:regulation of DNA-templated transcription"/>
    <property type="evidence" value="ECO:0007669"/>
    <property type="project" value="InterPro"/>
</dbReference>
<evidence type="ECO:0000313" key="7">
    <source>
        <dbReference type="RefSeq" id="XP_023382791.1"/>
    </source>
</evidence>
<reference evidence="7 8" key="1">
    <citation type="submission" date="2025-04" db="UniProtKB">
        <authorList>
            <consortium name="RefSeq"/>
        </authorList>
    </citation>
    <scope>IDENTIFICATION</scope>
    <source>
        <tissue evidence="7 8">Kidney</tissue>
    </source>
</reference>
<name>A0A6P6C613_PTEVA</name>
<evidence type="ECO:0000313" key="6">
    <source>
        <dbReference type="Proteomes" id="UP000515202"/>
    </source>
</evidence>
<dbReference type="PANTHER" id="PTHR23232">
    <property type="entry name" value="KRAB DOMAIN C2H2 ZINC FINGER"/>
    <property type="match status" value="1"/>
</dbReference>
<dbReference type="CDD" id="cd07765">
    <property type="entry name" value="KRAB_A-box"/>
    <property type="match status" value="1"/>
</dbReference>
<dbReference type="Gene3D" id="6.10.140.140">
    <property type="match status" value="1"/>
</dbReference>
<evidence type="ECO:0000256" key="3">
    <source>
        <dbReference type="ARBA" id="ARBA00022771"/>
    </source>
</evidence>
<dbReference type="Proteomes" id="UP000515202">
    <property type="component" value="Unplaced"/>
</dbReference>
<keyword evidence="6" id="KW-1185">Reference proteome</keyword>
<dbReference type="InterPro" id="IPR036051">
    <property type="entry name" value="KRAB_dom_sf"/>
</dbReference>
<dbReference type="PANTHER" id="PTHR23232:SF131">
    <property type="entry name" value="KRAB DOMAIN-CONTAINING PROTEIN"/>
    <property type="match status" value="1"/>
</dbReference>
<sequence length="481" mass="55662">MIVEEKFFILDTFWEPKNIGPKMNDFGVEPNSNTVLFTHTVEPLQFLTFFQEQQKMNIAQFDYHVPRCGSLTPSLCFLKVIEFLGSVSFEDVTVEFTPDEWQYMGPAHRTVYRDVMLENCSHFVSMGYCITKPQVIFKLEQGEEPWSLEEEFPNQRCPGYYKVDVHIEGNQEKQEKPLRQIIFIDNKTLNKEGQKVLGKRINLDSIPDFSGKMPCKCDSCRTSSPFVSELIISDRNCSRKKANYMNVCEKLQFVINHEKTHTGERSYKYNKNVKAFSLRQDHQKIQTLEQSSECSEFGKVSHDETVVCVTAQSFLIGEESCQDCEFKKNCDKATLFNHARTGTKEKCFDLNECSRSCDKTTTAKYNQVHMVMMHYECNKNENNFSKNSPLTQPQRAAPGQAFARSKCEENLSQSSAQKTPTGDMYCVFNGCTNAFFQELDLRVYQRTQTEEKFCKFDKYGEFWHQISPLSVHQESTTGEES</sequence>
<dbReference type="AlphaFoldDB" id="A0A6P6C613"/>
<dbReference type="OrthoDB" id="9785068at2759"/>
<accession>A0A6P6C613</accession>
<dbReference type="SUPFAM" id="SSF109640">
    <property type="entry name" value="KRAB domain (Kruppel-associated box)"/>
    <property type="match status" value="1"/>
</dbReference>
<dbReference type="Pfam" id="PF01352">
    <property type="entry name" value="KRAB"/>
    <property type="match status" value="1"/>
</dbReference>
<keyword evidence="4" id="KW-0862">Zinc</keyword>
<dbReference type="InterPro" id="IPR050169">
    <property type="entry name" value="Krueppel_C2H2_ZnF"/>
</dbReference>
<keyword evidence="3" id="KW-0863">Zinc-finger</keyword>
<feature type="domain" description="KRAB" evidence="5">
    <location>
        <begin position="87"/>
        <end position="158"/>
    </location>
</feature>
<dbReference type="SMART" id="SM00349">
    <property type="entry name" value="KRAB"/>
    <property type="match status" value="1"/>
</dbReference>
<dbReference type="RefSeq" id="XP_023382792.1">
    <property type="nucleotide sequence ID" value="XM_023527024.1"/>
</dbReference>
<dbReference type="InterPro" id="IPR036236">
    <property type="entry name" value="Znf_C2H2_sf"/>
</dbReference>
<gene>
    <name evidence="7 8" type="primary">LOC105311255</name>
</gene>
<evidence type="ECO:0000259" key="5">
    <source>
        <dbReference type="PROSITE" id="PS50805"/>
    </source>
</evidence>